<organism evidence="2 3">
    <name type="scientific">Microctonus hyperodae</name>
    <name type="common">Parasitoid wasp</name>
    <dbReference type="NCBI Taxonomy" id="165561"/>
    <lineage>
        <taxon>Eukaryota</taxon>
        <taxon>Metazoa</taxon>
        <taxon>Ecdysozoa</taxon>
        <taxon>Arthropoda</taxon>
        <taxon>Hexapoda</taxon>
        <taxon>Insecta</taxon>
        <taxon>Pterygota</taxon>
        <taxon>Neoptera</taxon>
        <taxon>Endopterygota</taxon>
        <taxon>Hymenoptera</taxon>
        <taxon>Apocrita</taxon>
        <taxon>Ichneumonoidea</taxon>
        <taxon>Braconidae</taxon>
        <taxon>Euphorinae</taxon>
        <taxon>Microctonus</taxon>
    </lineage>
</organism>
<gene>
    <name evidence="2" type="ORF">PV327_000913</name>
</gene>
<proteinExistence type="predicted"/>
<keyword evidence="1" id="KW-0472">Membrane</keyword>
<feature type="transmembrane region" description="Helical" evidence="1">
    <location>
        <begin position="32"/>
        <end position="51"/>
    </location>
</feature>
<sequence length="78" mass="9562">MSDTVPKDRMMKYPYTLTAKIIAFPYKYYYKFAWFPKFWLAGIALTIPVFWKIGKMVNSPENVEQWRETRRKQLEEHH</sequence>
<keyword evidence="3" id="KW-1185">Reference proteome</keyword>
<reference evidence="2" key="2">
    <citation type="submission" date="2023-03" db="EMBL/GenBank/DDBJ databases">
        <authorList>
            <person name="Inwood S.N."/>
            <person name="Skelly J.G."/>
            <person name="Guhlin J."/>
            <person name="Harrop T.W.R."/>
            <person name="Goldson S.G."/>
            <person name="Dearden P.K."/>
        </authorList>
    </citation>
    <scope>NUCLEOTIDE SEQUENCE</scope>
    <source>
        <strain evidence="2">Lincoln</strain>
        <tissue evidence="2">Whole body</tissue>
    </source>
</reference>
<protein>
    <submittedName>
        <fullName evidence="2">Uncharacterized protein</fullName>
    </submittedName>
</protein>
<evidence type="ECO:0000313" key="3">
    <source>
        <dbReference type="Proteomes" id="UP001168972"/>
    </source>
</evidence>
<accession>A0AA39L2S6</accession>
<dbReference type="AlphaFoldDB" id="A0AA39L2S6"/>
<keyword evidence="1" id="KW-1133">Transmembrane helix</keyword>
<name>A0AA39L2S6_MICHY</name>
<dbReference type="Proteomes" id="UP001168972">
    <property type="component" value="Unassembled WGS sequence"/>
</dbReference>
<keyword evidence="1" id="KW-0812">Transmembrane</keyword>
<evidence type="ECO:0000313" key="2">
    <source>
        <dbReference type="EMBL" id="KAK0182817.1"/>
    </source>
</evidence>
<evidence type="ECO:0000256" key="1">
    <source>
        <dbReference type="SAM" id="Phobius"/>
    </source>
</evidence>
<reference evidence="2" key="1">
    <citation type="journal article" date="2023" name="bioRxiv">
        <title>Scaffold-level genome assemblies of two parasitoid biocontrol wasps reveal the parthenogenesis mechanism and an associated novel virus.</title>
        <authorList>
            <person name="Inwood S."/>
            <person name="Skelly J."/>
            <person name="Guhlin J."/>
            <person name="Harrop T."/>
            <person name="Goldson S."/>
            <person name="Dearden P."/>
        </authorList>
    </citation>
    <scope>NUCLEOTIDE SEQUENCE</scope>
    <source>
        <strain evidence="2">Lincoln</strain>
        <tissue evidence="2">Whole body</tissue>
    </source>
</reference>
<dbReference type="EMBL" id="JAQQBR010000001">
    <property type="protein sequence ID" value="KAK0182817.1"/>
    <property type="molecule type" value="Genomic_DNA"/>
</dbReference>
<comment type="caution">
    <text evidence="2">The sequence shown here is derived from an EMBL/GenBank/DDBJ whole genome shotgun (WGS) entry which is preliminary data.</text>
</comment>